<proteinExistence type="predicted"/>
<accession>A0A422NNB2</accession>
<gene>
    <name evidence="1" type="ORF">TraAM80_03722</name>
</gene>
<organism evidence="1 2">
    <name type="scientific">Trypanosoma rangeli</name>
    <dbReference type="NCBI Taxonomy" id="5698"/>
    <lineage>
        <taxon>Eukaryota</taxon>
        <taxon>Discoba</taxon>
        <taxon>Euglenozoa</taxon>
        <taxon>Kinetoplastea</taxon>
        <taxon>Metakinetoplastina</taxon>
        <taxon>Trypanosomatida</taxon>
        <taxon>Trypanosomatidae</taxon>
        <taxon>Trypanosoma</taxon>
        <taxon>Herpetosoma</taxon>
    </lineage>
</organism>
<reference evidence="1 2" key="1">
    <citation type="journal article" date="2018" name="BMC Genomics">
        <title>Genomic comparison of Trypanosoma conorhini and Trypanosoma rangeli to Trypanosoma cruzi strains of high and low virulence.</title>
        <authorList>
            <person name="Bradwell K.R."/>
            <person name="Koparde V.N."/>
            <person name="Matveyev A.V."/>
            <person name="Serrano M.G."/>
            <person name="Alves J.M."/>
            <person name="Parikh H."/>
            <person name="Huang B."/>
            <person name="Lee V."/>
            <person name="Espinosa-Alvarez O."/>
            <person name="Ortiz P.A."/>
            <person name="Costa-Martins A.G."/>
            <person name="Teixeira M.M."/>
            <person name="Buck G.A."/>
        </authorList>
    </citation>
    <scope>NUCLEOTIDE SEQUENCE [LARGE SCALE GENOMIC DNA]</scope>
    <source>
        <strain evidence="1 2">AM80</strain>
    </source>
</reference>
<evidence type="ECO:0000313" key="2">
    <source>
        <dbReference type="Proteomes" id="UP000283634"/>
    </source>
</evidence>
<dbReference type="Proteomes" id="UP000283634">
    <property type="component" value="Unassembled WGS sequence"/>
</dbReference>
<evidence type="ECO:0000313" key="1">
    <source>
        <dbReference type="EMBL" id="RNF06906.1"/>
    </source>
</evidence>
<dbReference type="AlphaFoldDB" id="A0A422NNB2"/>
<comment type="caution">
    <text evidence="1">The sequence shown here is derived from an EMBL/GenBank/DDBJ whole genome shotgun (WGS) entry which is preliminary data.</text>
</comment>
<dbReference type="GeneID" id="40327655"/>
<dbReference type="EMBL" id="MKGL01000098">
    <property type="protein sequence ID" value="RNF06906.1"/>
    <property type="molecule type" value="Genomic_DNA"/>
</dbReference>
<name>A0A422NNB2_TRYRA</name>
<protein>
    <submittedName>
        <fullName evidence="1">Uncharacterized protein</fullName>
    </submittedName>
</protein>
<sequence>MCRCRYVSLYPSHCSVFSHCRWSPLMRGSGSTLSGWTMCGLCRHRWNWSLACRRRAVRRGLHQNCDAEAAAAMEVRMRGRRHSARRSTGISFLRTPEALLHWWTQTQRCSRSQKGG</sequence>
<keyword evidence="2" id="KW-1185">Reference proteome</keyword>
<dbReference type="RefSeq" id="XP_029239518.1">
    <property type="nucleotide sequence ID" value="XM_029380675.1"/>
</dbReference>